<evidence type="ECO:0000256" key="3">
    <source>
        <dbReference type="ARBA" id="ARBA00012406"/>
    </source>
</evidence>
<keyword evidence="8" id="KW-0418">Kinase</keyword>
<dbReference type="GO" id="GO:0004709">
    <property type="term" value="F:MAP kinase kinase kinase activity"/>
    <property type="evidence" value="ECO:0007669"/>
    <property type="project" value="UniProtKB-EC"/>
</dbReference>
<dbReference type="InterPro" id="IPR043969">
    <property type="entry name" value="MAP3K_PH"/>
</dbReference>
<keyword evidence="6" id="KW-0479">Metal-binding</keyword>
<keyword evidence="7 14" id="KW-0547">Nucleotide-binding</keyword>
<evidence type="ECO:0000256" key="4">
    <source>
        <dbReference type="ARBA" id="ARBA00022527"/>
    </source>
</evidence>
<sequence>MLSLPTVIEPDSECHSVTDSVGSHSDVSTMTNATVTKSRMEVVCVIDICQSDNLIQRRKALEEVKLACVQVGAILSHIQFEKLDFGEANVISSFCNADVVIIDISLAEQQSTLIYHLGVRESFNMKQNILIYNDIDPEVTLRLKLSCSNYIFISYKLSDSSCLITGPTERGDDMTELLHQRLKKSLQDVEIQSKTYMKEKFLADLKKINESKPGPEKKDALLKMMKRLDDPNVLSGDTVLNLLLSFRDIQGYESMIHIVEGLKTVPAAHKYFNSYIIFLYAFALNRRKKDGDREKALQVCIQALQKKENNFPDMLCLCGRIYKDKFTESNYTDMDSLNQAIYWYKKGFEVQPNEYAGINLATLLVIKGEDLSKSGDLQHIALILNSLIGKKGSLSSLKDYWDVATFFEISVLAQNYANAIQAAEYMFRLKPPDWYLKSTTGNIQLIDRFRKKKDEDKISAEEQIFYFWMEVFTEAIKPVKEVSSEGRFPVLIFEPSKEYMPSYMWINFGAEPQTLQVSNVCLKRLKSNCTEIHDWEFAAVDIRSFSLNTQDDRSLFLYVLAISDCFQIFFPSEGCRSVFHNLLVHFFNYQERPLEPEPLQEIQCQYELDEQGRKKVLGKGTYGVVYAAFDVNKTVRIAVKEVPEKNIGAVQPLHEEIQLHALLRHRNIVQYLGSVSEDGYFKIFMEQVPGGSLSALLRSKWGSLQKTEPTMASYTKQILEGLKYLHSHRIVHRDIKGDNVLVNTYSGVVKISDFGTSKRLIGINNISTKTFTGTMQYMAPEVIDRGQRGYAAPADVWSLGCTVVEMATGKPPFIELGSPQAALFKVGFHKAHPEIPELSDRATSFILRCFESDPDKRATAEQLLEDPFLGPERKKQPRVNAEFNRSVSVPVDKLAAPRTYQGHSSVPNQTPTISETDSVKHSRTASLLPPIQMPTDLGFSSSLASTPSLDCCSDSLLDHGERRNSSGTLLSPEAELGTETDGFYLLKKDSQRRTTLAKVLQIDGNKICDLWMQKIRDKYLGETVLTPEHLLKLMDALKSYLIDPGQNTIEPVVNGLKVELDYDTAAIHQLQFAIYLFQESINEILRLHPIKPHWMFALDNLVRSCTQAAITVLSPELSENLVAQGSVDTSKSSKTTESYEMDQSLVHLKGGEHSKLCHNCMENLKKIVVKELQDSRKNEIDLLKLFIKDTVKEQMERVGFKMEEFNEDEQDPKLASWLEGLGISEYAKKKVLTQGYKLEEVLHDFTREEIRALGLVGASGLRIWKAIKHYRVTNSL</sequence>
<keyword evidence="11" id="KW-0175">Coiled coil</keyword>
<evidence type="ECO:0000313" key="17">
    <source>
        <dbReference type="EMBL" id="KAL1506471.1"/>
    </source>
</evidence>
<comment type="caution">
    <text evidence="17">The sequence shown here is derived from an EMBL/GenBank/DDBJ whole genome shotgun (WGS) entry which is preliminary data.</text>
</comment>
<dbReference type="PANTHER" id="PTHR11584">
    <property type="entry name" value="SERINE/THREONINE PROTEIN KINASE"/>
    <property type="match status" value="1"/>
</dbReference>
<dbReference type="Gene3D" id="3.30.200.20">
    <property type="entry name" value="Phosphorylase Kinase, domain 1"/>
    <property type="match status" value="1"/>
</dbReference>
<dbReference type="AlphaFoldDB" id="A0ABD1EZJ0"/>
<reference evidence="17 18" key="1">
    <citation type="submission" date="2024-05" db="EMBL/GenBank/DDBJ databases">
        <title>Genetic variation in Jamaican populations of the coffee berry borer (Hypothenemus hampei).</title>
        <authorList>
            <person name="Errbii M."/>
            <person name="Myrie A."/>
        </authorList>
    </citation>
    <scope>NUCLEOTIDE SEQUENCE [LARGE SCALE GENOMIC DNA]</scope>
    <source>
        <strain evidence="17">JA-Hopewell-2020-01-JO</strain>
        <tissue evidence="17">Whole body</tissue>
    </source>
</reference>
<gene>
    <name evidence="17" type="ORF">ABEB36_005833</name>
</gene>
<evidence type="ECO:0000256" key="12">
    <source>
        <dbReference type="ARBA" id="ARBA00047559"/>
    </source>
</evidence>
<feature type="domain" description="Protein kinase" evidence="16">
    <location>
        <begin position="611"/>
        <end position="869"/>
    </location>
</feature>
<dbReference type="Gene3D" id="1.10.510.10">
    <property type="entry name" value="Transferase(Phosphotransferase) domain 1"/>
    <property type="match status" value="1"/>
</dbReference>
<accession>A0ABD1EZJ0</accession>
<keyword evidence="4" id="KW-0723">Serine/threonine-protein kinase</keyword>
<evidence type="ECO:0000256" key="2">
    <source>
        <dbReference type="ARBA" id="ARBA00006529"/>
    </source>
</evidence>
<evidence type="ECO:0000259" key="16">
    <source>
        <dbReference type="PROSITE" id="PS50011"/>
    </source>
</evidence>
<organism evidence="17 18">
    <name type="scientific">Hypothenemus hampei</name>
    <name type="common">Coffee berry borer</name>
    <dbReference type="NCBI Taxonomy" id="57062"/>
    <lineage>
        <taxon>Eukaryota</taxon>
        <taxon>Metazoa</taxon>
        <taxon>Ecdysozoa</taxon>
        <taxon>Arthropoda</taxon>
        <taxon>Hexapoda</taxon>
        <taxon>Insecta</taxon>
        <taxon>Pterygota</taxon>
        <taxon>Neoptera</taxon>
        <taxon>Endopterygota</taxon>
        <taxon>Coleoptera</taxon>
        <taxon>Polyphaga</taxon>
        <taxon>Cucujiformia</taxon>
        <taxon>Curculionidae</taxon>
        <taxon>Scolytinae</taxon>
        <taxon>Hypothenemus</taxon>
    </lineage>
</organism>
<evidence type="ECO:0000256" key="1">
    <source>
        <dbReference type="ARBA" id="ARBA00001946"/>
    </source>
</evidence>
<dbReference type="Pfam" id="PF13281">
    <property type="entry name" value="MAP3K_TRAF_bd"/>
    <property type="match status" value="1"/>
</dbReference>
<dbReference type="PANTHER" id="PTHR11584:SF394">
    <property type="entry name" value="APOPTOTIC SIGNAL-REGULATING KINASE 1, ISOFORM C"/>
    <property type="match status" value="1"/>
</dbReference>
<dbReference type="Pfam" id="PF20309">
    <property type="entry name" value="DRHyd-ASK"/>
    <property type="match status" value="1"/>
</dbReference>
<evidence type="ECO:0000313" key="18">
    <source>
        <dbReference type="Proteomes" id="UP001566132"/>
    </source>
</evidence>
<evidence type="ECO:0000256" key="13">
    <source>
        <dbReference type="ARBA" id="ARBA00048329"/>
    </source>
</evidence>
<evidence type="ECO:0000256" key="6">
    <source>
        <dbReference type="ARBA" id="ARBA00022723"/>
    </source>
</evidence>
<evidence type="ECO:0000256" key="5">
    <source>
        <dbReference type="ARBA" id="ARBA00022679"/>
    </source>
</evidence>
<comment type="catalytic activity">
    <reaction evidence="12">
        <text>L-threonyl-[protein] + ATP = O-phospho-L-threonyl-[protein] + ADP + H(+)</text>
        <dbReference type="Rhea" id="RHEA:46608"/>
        <dbReference type="Rhea" id="RHEA-COMP:11060"/>
        <dbReference type="Rhea" id="RHEA-COMP:11605"/>
        <dbReference type="ChEBI" id="CHEBI:15378"/>
        <dbReference type="ChEBI" id="CHEBI:30013"/>
        <dbReference type="ChEBI" id="CHEBI:30616"/>
        <dbReference type="ChEBI" id="CHEBI:61977"/>
        <dbReference type="ChEBI" id="CHEBI:456216"/>
        <dbReference type="EC" id="2.7.11.25"/>
    </reaction>
</comment>
<dbReference type="InterPro" id="IPR046873">
    <property type="entry name" value="HisK-N-like"/>
</dbReference>
<dbReference type="InterPro" id="IPR046872">
    <property type="entry name" value="DRHyd-ASK"/>
</dbReference>
<dbReference type="PROSITE" id="PS00107">
    <property type="entry name" value="PROTEIN_KINASE_ATP"/>
    <property type="match status" value="1"/>
</dbReference>
<dbReference type="PROSITE" id="PS00108">
    <property type="entry name" value="PROTEIN_KINASE_ST"/>
    <property type="match status" value="1"/>
</dbReference>
<feature type="binding site" evidence="14">
    <location>
        <position position="640"/>
    </location>
    <ligand>
        <name>ATP</name>
        <dbReference type="ChEBI" id="CHEBI:30616"/>
    </ligand>
</feature>
<dbReference type="InterPro" id="IPR011009">
    <property type="entry name" value="Kinase-like_dom_sf"/>
</dbReference>
<dbReference type="SMART" id="SM00220">
    <property type="entry name" value="S_TKc"/>
    <property type="match status" value="1"/>
</dbReference>
<dbReference type="InterPro" id="IPR000719">
    <property type="entry name" value="Prot_kinase_dom"/>
</dbReference>
<comment type="cofactor">
    <cofactor evidence="1">
        <name>Mg(2+)</name>
        <dbReference type="ChEBI" id="CHEBI:18420"/>
    </cofactor>
</comment>
<evidence type="ECO:0000256" key="14">
    <source>
        <dbReference type="PROSITE-ProRule" id="PRU10141"/>
    </source>
</evidence>
<comment type="similarity">
    <text evidence="2">Belongs to the protein kinase superfamily. STE Ser/Thr protein kinase family. MAP kinase kinase kinase subfamily.</text>
</comment>
<proteinExistence type="inferred from homology"/>
<dbReference type="PROSITE" id="PS50011">
    <property type="entry name" value="PROTEIN_KINASE_DOM"/>
    <property type="match status" value="1"/>
</dbReference>
<dbReference type="GO" id="GO:0046872">
    <property type="term" value="F:metal ion binding"/>
    <property type="evidence" value="ECO:0007669"/>
    <property type="project" value="UniProtKB-KW"/>
</dbReference>
<evidence type="ECO:0000256" key="10">
    <source>
        <dbReference type="ARBA" id="ARBA00022842"/>
    </source>
</evidence>
<dbReference type="InterPro" id="IPR013761">
    <property type="entry name" value="SAM/pointed_sf"/>
</dbReference>
<dbReference type="GO" id="GO:0005524">
    <property type="term" value="F:ATP binding"/>
    <property type="evidence" value="ECO:0007669"/>
    <property type="project" value="UniProtKB-UniRule"/>
</dbReference>
<feature type="compositionally biased region" description="Polar residues" evidence="15">
    <location>
        <begin position="901"/>
        <end position="916"/>
    </location>
</feature>
<dbReference type="Pfam" id="PF19039">
    <property type="entry name" value="ASK_PH"/>
    <property type="match status" value="1"/>
</dbReference>
<keyword evidence="9 14" id="KW-0067">ATP-binding</keyword>
<dbReference type="SUPFAM" id="SSF47769">
    <property type="entry name" value="SAM/Pointed domain"/>
    <property type="match status" value="1"/>
</dbReference>
<protein>
    <recommendedName>
        <fullName evidence="3">mitogen-activated protein kinase kinase kinase</fullName>
        <ecNumber evidence="3">2.7.11.25</ecNumber>
    </recommendedName>
</protein>
<evidence type="ECO:0000256" key="15">
    <source>
        <dbReference type="SAM" id="MobiDB-lite"/>
    </source>
</evidence>
<dbReference type="InterPro" id="IPR008271">
    <property type="entry name" value="Ser/Thr_kinase_AS"/>
</dbReference>
<evidence type="ECO:0000256" key="7">
    <source>
        <dbReference type="ARBA" id="ARBA00022741"/>
    </source>
</evidence>
<dbReference type="Gene3D" id="1.10.150.50">
    <property type="entry name" value="Transcription Factor, Ets-1"/>
    <property type="match status" value="1"/>
</dbReference>
<dbReference type="InterPro" id="IPR017441">
    <property type="entry name" value="Protein_kinase_ATP_BS"/>
</dbReference>
<comment type="catalytic activity">
    <reaction evidence="13">
        <text>L-seryl-[protein] + ATP = O-phospho-L-seryl-[protein] + ADP + H(+)</text>
        <dbReference type="Rhea" id="RHEA:17989"/>
        <dbReference type="Rhea" id="RHEA-COMP:9863"/>
        <dbReference type="Rhea" id="RHEA-COMP:11604"/>
        <dbReference type="ChEBI" id="CHEBI:15378"/>
        <dbReference type="ChEBI" id="CHEBI:29999"/>
        <dbReference type="ChEBI" id="CHEBI:30616"/>
        <dbReference type="ChEBI" id="CHEBI:83421"/>
        <dbReference type="ChEBI" id="CHEBI:456216"/>
        <dbReference type="EC" id="2.7.11.25"/>
    </reaction>
</comment>
<keyword evidence="10" id="KW-0460">Magnesium</keyword>
<name>A0ABD1EZJ0_HYPHA</name>
<evidence type="ECO:0000256" key="11">
    <source>
        <dbReference type="ARBA" id="ARBA00023054"/>
    </source>
</evidence>
<evidence type="ECO:0000256" key="9">
    <source>
        <dbReference type="ARBA" id="ARBA00022840"/>
    </source>
</evidence>
<dbReference type="InterPro" id="IPR025136">
    <property type="entry name" value="MAP3K_TRAF-bd"/>
</dbReference>
<feature type="region of interest" description="Disordered" evidence="15">
    <location>
        <begin position="899"/>
        <end position="923"/>
    </location>
</feature>
<evidence type="ECO:0000256" key="8">
    <source>
        <dbReference type="ARBA" id="ARBA00022777"/>
    </source>
</evidence>
<dbReference type="Proteomes" id="UP001566132">
    <property type="component" value="Unassembled WGS sequence"/>
</dbReference>
<dbReference type="SUPFAM" id="SSF56112">
    <property type="entry name" value="Protein kinase-like (PK-like)"/>
    <property type="match status" value="1"/>
</dbReference>
<dbReference type="Pfam" id="PF20302">
    <property type="entry name" value="HisK-N-like"/>
    <property type="match status" value="1"/>
</dbReference>
<dbReference type="EC" id="2.7.11.25" evidence="3"/>
<dbReference type="EMBL" id="JBDJPC010000004">
    <property type="protein sequence ID" value="KAL1506471.1"/>
    <property type="molecule type" value="Genomic_DNA"/>
</dbReference>
<dbReference type="Pfam" id="PF00069">
    <property type="entry name" value="Pkinase"/>
    <property type="match status" value="1"/>
</dbReference>
<keyword evidence="18" id="KW-1185">Reference proteome</keyword>
<keyword evidence="5" id="KW-0808">Transferase</keyword>